<keyword evidence="5" id="KW-0645">Protease</keyword>
<feature type="signal peptide" evidence="5">
    <location>
        <begin position="1"/>
        <end position="24"/>
    </location>
</feature>
<dbReference type="InterPro" id="IPR033124">
    <property type="entry name" value="Ser_caboxypep_his_AS"/>
</dbReference>
<sequence length="470" mass="52367">MIQKWAAAAAIVFVMQLRSVVVEGAYSPHLVKDLPGLPPVKFKQYAGYVTVNKTNERNQFYWFFTADHKHAASLPLAIWLNGGPGCSSIGNGLLGELGPFYVDRDKDMSVVLTPNHHSWIKAANIIFLESPVGVGFSYSDTISDYSIFTDSRTAEDNLQFLLAWLELFPEYKSNDFYLLGESYAGHYVPTFAREIVHYNEKVGPNDLHINFKGFAVGNPWTDAYLNNLGATEWWRSHSIISEATYDGIMKNCNFSDDSPVMYNDTNSLCDAALVVANKDLAYINPYSIYEATCNYPSGNVSQAHEFKRKEVGFLRAGSASDPCTPDAVGPYLNSFQVKEAIHARIDIKWASCSAVVNANYSGADVQASMLPLFTELSQKNVKMWIYSGDTDSVCPTTTAELTIKALNFTVEIPWYPWNHSSQVGGYSEVYKELTYTTVRDAGHFVPYSQPGRALSLFKHFLAGKPLPAFH</sequence>
<dbReference type="FunFam" id="3.40.50.1820:FF:000211">
    <property type="entry name" value="Carboxypeptidase"/>
    <property type="match status" value="1"/>
</dbReference>
<dbReference type="GO" id="GO:0004185">
    <property type="term" value="F:serine-type carboxypeptidase activity"/>
    <property type="evidence" value="ECO:0007669"/>
    <property type="project" value="UniProtKB-UniRule"/>
</dbReference>
<dbReference type="InterPro" id="IPR029058">
    <property type="entry name" value="AB_hydrolase_fold"/>
</dbReference>
<evidence type="ECO:0000313" key="6">
    <source>
        <dbReference type="EMBL" id="KAL2631401.1"/>
    </source>
</evidence>
<dbReference type="InterPro" id="IPR018202">
    <property type="entry name" value="Ser_caboxypep_ser_AS"/>
</dbReference>
<evidence type="ECO:0000256" key="3">
    <source>
        <dbReference type="ARBA" id="ARBA00023157"/>
    </source>
</evidence>
<dbReference type="EMBL" id="JBHFFA010000004">
    <property type="protein sequence ID" value="KAL2631401.1"/>
    <property type="molecule type" value="Genomic_DNA"/>
</dbReference>
<keyword evidence="5" id="KW-0378">Hydrolase</keyword>
<dbReference type="PRINTS" id="PR00724">
    <property type="entry name" value="CRBOXYPTASEC"/>
</dbReference>
<dbReference type="AlphaFoldDB" id="A0ABD1YLA5"/>
<dbReference type="PROSITE" id="PS00131">
    <property type="entry name" value="CARBOXYPEPT_SER_SER"/>
    <property type="match status" value="1"/>
</dbReference>
<evidence type="ECO:0000256" key="5">
    <source>
        <dbReference type="RuleBase" id="RU361156"/>
    </source>
</evidence>
<dbReference type="EC" id="3.4.16.-" evidence="5"/>
<dbReference type="SUPFAM" id="SSF53474">
    <property type="entry name" value="alpha/beta-Hydrolases"/>
    <property type="match status" value="1"/>
</dbReference>
<protein>
    <recommendedName>
        <fullName evidence="5">Carboxypeptidase</fullName>
        <ecNumber evidence="5">3.4.16.-</ecNumber>
    </recommendedName>
</protein>
<dbReference type="Gene3D" id="3.40.50.1820">
    <property type="entry name" value="alpha/beta hydrolase"/>
    <property type="match status" value="1"/>
</dbReference>
<evidence type="ECO:0000256" key="1">
    <source>
        <dbReference type="ARBA" id="ARBA00009431"/>
    </source>
</evidence>
<evidence type="ECO:0000256" key="2">
    <source>
        <dbReference type="ARBA" id="ARBA00022729"/>
    </source>
</evidence>
<gene>
    <name evidence="6" type="ORF">R1flu_016087</name>
</gene>
<proteinExistence type="inferred from homology"/>
<comment type="similarity">
    <text evidence="1 5">Belongs to the peptidase S10 family.</text>
</comment>
<dbReference type="PANTHER" id="PTHR11802:SF489">
    <property type="entry name" value="CARBOXYPEPTIDASE"/>
    <property type="match status" value="1"/>
</dbReference>
<dbReference type="GO" id="GO:0006508">
    <property type="term" value="P:proteolysis"/>
    <property type="evidence" value="ECO:0007669"/>
    <property type="project" value="UniProtKB-KW"/>
</dbReference>
<dbReference type="PROSITE" id="PS00560">
    <property type="entry name" value="CARBOXYPEPT_SER_HIS"/>
    <property type="match status" value="1"/>
</dbReference>
<keyword evidence="5" id="KW-0121">Carboxypeptidase</keyword>
<dbReference type="Proteomes" id="UP001605036">
    <property type="component" value="Unassembled WGS sequence"/>
</dbReference>
<dbReference type="Pfam" id="PF00450">
    <property type="entry name" value="Peptidase_S10"/>
    <property type="match status" value="1"/>
</dbReference>
<name>A0ABD1YLA5_9MARC</name>
<feature type="chain" id="PRO_5044526112" description="Carboxypeptidase" evidence="5">
    <location>
        <begin position="25"/>
        <end position="470"/>
    </location>
</feature>
<keyword evidence="2 5" id="KW-0732">Signal</keyword>
<evidence type="ECO:0000313" key="7">
    <source>
        <dbReference type="Proteomes" id="UP001605036"/>
    </source>
</evidence>
<keyword evidence="3" id="KW-1015">Disulfide bond</keyword>
<comment type="caution">
    <text evidence="6">The sequence shown here is derived from an EMBL/GenBank/DDBJ whole genome shotgun (WGS) entry which is preliminary data.</text>
</comment>
<dbReference type="FunFam" id="3.40.50.11320:FF:000002">
    <property type="entry name" value="Carboxypeptidase"/>
    <property type="match status" value="1"/>
</dbReference>
<dbReference type="PANTHER" id="PTHR11802">
    <property type="entry name" value="SERINE PROTEASE FAMILY S10 SERINE CARBOXYPEPTIDASE"/>
    <property type="match status" value="1"/>
</dbReference>
<organism evidence="6 7">
    <name type="scientific">Riccia fluitans</name>
    <dbReference type="NCBI Taxonomy" id="41844"/>
    <lineage>
        <taxon>Eukaryota</taxon>
        <taxon>Viridiplantae</taxon>
        <taxon>Streptophyta</taxon>
        <taxon>Embryophyta</taxon>
        <taxon>Marchantiophyta</taxon>
        <taxon>Marchantiopsida</taxon>
        <taxon>Marchantiidae</taxon>
        <taxon>Marchantiales</taxon>
        <taxon>Ricciaceae</taxon>
        <taxon>Riccia</taxon>
    </lineage>
</organism>
<dbReference type="InterPro" id="IPR001563">
    <property type="entry name" value="Peptidase_S10"/>
</dbReference>
<keyword evidence="4" id="KW-0325">Glycoprotein</keyword>
<keyword evidence="7" id="KW-1185">Reference proteome</keyword>
<evidence type="ECO:0000256" key="4">
    <source>
        <dbReference type="ARBA" id="ARBA00023180"/>
    </source>
</evidence>
<accession>A0ABD1YLA5</accession>
<reference evidence="6 7" key="1">
    <citation type="submission" date="2024-09" db="EMBL/GenBank/DDBJ databases">
        <title>Chromosome-scale assembly of Riccia fluitans.</title>
        <authorList>
            <person name="Paukszto L."/>
            <person name="Sawicki J."/>
            <person name="Karawczyk K."/>
            <person name="Piernik-Szablinska J."/>
            <person name="Szczecinska M."/>
            <person name="Mazdziarz M."/>
        </authorList>
    </citation>
    <scope>NUCLEOTIDE SEQUENCE [LARGE SCALE GENOMIC DNA]</scope>
    <source>
        <strain evidence="6">Rf_01</strain>
        <tissue evidence="6">Aerial parts of the thallus</tissue>
    </source>
</reference>